<comment type="subunit">
    <text evidence="12">Component of the PAM complex.</text>
</comment>
<dbReference type="PANTHER" id="PTHR28021">
    <property type="entry name" value="PRESEQUENCE TRANSLOCATED-ASSOCIATED MOTOR SUBUNIT PAM17, MITOCHONDRIAL"/>
    <property type="match status" value="1"/>
</dbReference>
<proteinExistence type="inferred from homology"/>
<comment type="similarity">
    <text evidence="2 12">Belongs to the PAM17 family.</text>
</comment>
<dbReference type="Pfam" id="PF08566">
    <property type="entry name" value="Pam17"/>
    <property type="match status" value="1"/>
</dbReference>
<accession>A0AAJ0F7F9</accession>
<feature type="transmembrane region" description="Helical" evidence="12">
    <location>
        <begin position="137"/>
        <end position="159"/>
    </location>
</feature>
<comment type="subcellular location">
    <subcellularLocation>
        <location evidence="1 12">Mitochondrion inner membrane</location>
        <topology evidence="1 12">Multi-pass membrane protein</topology>
    </subcellularLocation>
</comment>
<evidence type="ECO:0000256" key="7">
    <source>
        <dbReference type="ARBA" id="ARBA00022946"/>
    </source>
</evidence>
<dbReference type="Proteomes" id="UP001239445">
    <property type="component" value="Unassembled WGS sequence"/>
</dbReference>
<dbReference type="GO" id="GO:0001405">
    <property type="term" value="C:PAM complex, Tim23 associated import motor"/>
    <property type="evidence" value="ECO:0007669"/>
    <property type="project" value="UniProtKB-UniRule"/>
</dbReference>
<protein>
    <recommendedName>
        <fullName evidence="12">Presequence translocated-associated motor subunit PAM17</fullName>
    </recommendedName>
</protein>
<keyword evidence="6 12" id="KW-0653">Protein transport</keyword>
<evidence type="ECO:0000256" key="5">
    <source>
        <dbReference type="ARBA" id="ARBA00022792"/>
    </source>
</evidence>
<evidence type="ECO:0000313" key="14">
    <source>
        <dbReference type="Proteomes" id="UP001239445"/>
    </source>
</evidence>
<keyword evidence="11 12" id="KW-0472">Membrane</keyword>
<dbReference type="InterPro" id="IPR013875">
    <property type="entry name" value="Pam17"/>
</dbReference>
<comment type="function">
    <text evidence="12">Component of the PAM complex, a complex required for the translocation of transit peptide-containing proteins from the inner membrane into the mitochondrial matrix in an ATP-dependent manner.</text>
</comment>
<evidence type="ECO:0000256" key="9">
    <source>
        <dbReference type="ARBA" id="ARBA00023010"/>
    </source>
</evidence>
<organism evidence="13 14">
    <name type="scientific">Echria macrotheca</name>
    <dbReference type="NCBI Taxonomy" id="438768"/>
    <lineage>
        <taxon>Eukaryota</taxon>
        <taxon>Fungi</taxon>
        <taxon>Dikarya</taxon>
        <taxon>Ascomycota</taxon>
        <taxon>Pezizomycotina</taxon>
        <taxon>Sordariomycetes</taxon>
        <taxon>Sordariomycetidae</taxon>
        <taxon>Sordariales</taxon>
        <taxon>Schizotheciaceae</taxon>
        <taxon>Echria</taxon>
    </lineage>
</organism>
<dbReference type="EMBL" id="MU839830">
    <property type="protein sequence ID" value="KAK1757901.1"/>
    <property type="molecule type" value="Genomic_DNA"/>
</dbReference>
<evidence type="ECO:0000256" key="3">
    <source>
        <dbReference type="ARBA" id="ARBA00022448"/>
    </source>
</evidence>
<evidence type="ECO:0000256" key="4">
    <source>
        <dbReference type="ARBA" id="ARBA00022692"/>
    </source>
</evidence>
<keyword evidence="7" id="KW-0809">Transit peptide</keyword>
<keyword evidence="10 12" id="KW-0496">Mitochondrion</keyword>
<evidence type="ECO:0000256" key="1">
    <source>
        <dbReference type="ARBA" id="ARBA00004448"/>
    </source>
</evidence>
<evidence type="ECO:0000256" key="8">
    <source>
        <dbReference type="ARBA" id="ARBA00022989"/>
    </source>
</evidence>
<keyword evidence="5 12" id="KW-0999">Mitochondrion inner membrane</keyword>
<dbReference type="PANTHER" id="PTHR28021:SF1">
    <property type="entry name" value="PRESEQUENCE TRANSLOCATED-ASSOCIATED MOTOR SUBUNIT PAM17, MITOCHONDRIAL"/>
    <property type="match status" value="1"/>
</dbReference>
<evidence type="ECO:0000256" key="2">
    <source>
        <dbReference type="ARBA" id="ARBA00006837"/>
    </source>
</evidence>
<keyword evidence="14" id="KW-1185">Reference proteome</keyword>
<keyword evidence="3 12" id="KW-0813">Transport</keyword>
<evidence type="ECO:0000256" key="11">
    <source>
        <dbReference type="ARBA" id="ARBA00023136"/>
    </source>
</evidence>
<comment type="caution">
    <text evidence="13">The sequence shown here is derived from an EMBL/GenBank/DDBJ whole genome shotgun (WGS) entry which is preliminary data.</text>
</comment>
<dbReference type="AlphaFoldDB" id="A0AAJ0F7F9"/>
<keyword evidence="4 12" id="KW-0812">Transmembrane</keyword>
<gene>
    <name evidence="13" type="ORF">QBC47DRAFT_319599</name>
</gene>
<evidence type="ECO:0000256" key="6">
    <source>
        <dbReference type="ARBA" id="ARBA00022927"/>
    </source>
</evidence>
<evidence type="ECO:0000256" key="10">
    <source>
        <dbReference type="ARBA" id="ARBA00023128"/>
    </source>
</evidence>
<reference evidence="13" key="1">
    <citation type="submission" date="2023-06" db="EMBL/GenBank/DDBJ databases">
        <title>Genome-scale phylogeny and comparative genomics of the fungal order Sordariales.</title>
        <authorList>
            <consortium name="Lawrence Berkeley National Laboratory"/>
            <person name="Hensen N."/>
            <person name="Bonometti L."/>
            <person name="Westerberg I."/>
            <person name="Brannstrom I.O."/>
            <person name="Guillou S."/>
            <person name="Cros-Aarteil S."/>
            <person name="Calhoun S."/>
            <person name="Haridas S."/>
            <person name="Kuo A."/>
            <person name="Mondo S."/>
            <person name="Pangilinan J."/>
            <person name="Riley R."/>
            <person name="Labutti K."/>
            <person name="Andreopoulos B."/>
            <person name="Lipzen A."/>
            <person name="Chen C."/>
            <person name="Yanf M."/>
            <person name="Daum C."/>
            <person name="Ng V."/>
            <person name="Clum A."/>
            <person name="Steindorff A."/>
            <person name="Ohm R."/>
            <person name="Martin F."/>
            <person name="Silar P."/>
            <person name="Natvig D."/>
            <person name="Lalanne C."/>
            <person name="Gautier V."/>
            <person name="Ament-Velasquez S.L."/>
            <person name="Kruys A."/>
            <person name="Hutchinson M.I."/>
            <person name="Powell A.J."/>
            <person name="Barry K."/>
            <person name="Miller A.N."/>
            <person name="Grigoriev I.V."/>
            <person name="Debuchy R."/>
            <person name="Gladieux P."/>
            <person name="Thoren M.H."/>
            <person name="Johannesson H."/>
        </authorList>
    </citation>
    <scope>NUCLEOTIDE SEQUENCE</scope>
    <source>
        <strain evidence="13">PSN4</strain>
    </source>
</reference>
<evidence type="ECO:0000256" key="12">
    <source>
        <dbReference type="RuleBase" id="RU367146"/>
    </source>
</evidence>
<name>A0AAJ0F7F9_9PEZI</name>
<feature type="transmembrane region" description="Helical" evidence="12">
    <location>
        <begin position="179"/>
        <end position="200"/>
    </location>
</feature>
<keyword evidence="9 12" id="KW-0811">Translocation</keyword>
<keyword evidence="8 12" id="KW-1133">Transmembrane helix</keyword>
<dbReference type="GO" id="GO:0030150">
    <property type="term" value="P:protein import into mitochondrial matrix"/>
    <property type="evidence" value="ECO:0007669"/>
    <property type="project" value="UniProtKB-UniRule"/>
</dbReference>
<evidence type="ECO:0000313" key="13">
    <source>
        <dbReference type="EMBL" id="KAK1757901.1"/>
    </source>
</evidence>
<sequence length="269" mass="29442">MLTSTTTTMLRGGVARSTGVLQPILIRTTMCPYSTTTTSGQKTAAKPRLMPAVRPLSIMPTPTTKCTDPLTLRFRHQMTQRRQASTTTTRQPTDTETDARAAEAVAARQAAAHPEQALLDWNTFFQLRKTRRRLQQAFSVAGALGGGVGGALFLSTGAAEAVVGKIPLDPFVTLGLMTFSFSALGWLVGPVLGTVVFNVFKSRFKSQMAVKESQFFARIKKHRVDPTSSSVQNPVPDFYGEKISSVAGYRQWLKDQRAFLKKRGAPFIQ</sequence>